<keyword evidence="2" id="KW-1185">Reference proteome</keyword>
<accession>A0A9Q3CE36</accession>
<evidence type="ECO:0000313" key="1">
    <source>
        <dbReference type="EMBL" id="MBW0481972.1"/>
    </source>
</evidence>
<gene>
    <name evidence="1" type="ORF">O181_021687</name>
</gene>
<protein>
    <submittedName>
        <fullName evidence="1">Uncharacterized protein</fullName>
    </submittedName>
</protein>
<organism evidence="1 2">
    <name type="scientific">Austropuccinia psidii MF-1</name>
    <dbReference type="NCBI Taxonomy" id="1389203"/>
    <lineage>
        <taxon>Eukaryota</taxon>
        <taxon>Fungi</taxon>
        <taxon>Dikarya</taxon>
        <taxon>Basidiomycota</taxon>
        <taxon>Pucciniomycotina</taxon>
        <taxon>Pucciniomycetes</taxon>
        <taxon>Pucciniales</taxon>
        <taxon>Sphaerophragmiaceae</taxon>
        <taxon>Austropuccinia</taxon>
    </lineage>
</organism>
<comment type="caution">
    <text evidence="1">The sequence shown here is derived from an EMBL/GenBank/DDBJ whole genome shotgun (WGS) entry which is preliminary data.</text>
</comment>
<proteinExistence type="predicted"/>
<sequence length="146" mass="16987">MEHGKTLSKIIPTFPLIFRFNRNLKPEDWMDMDQVLQPHQLLKNCSNGEWEKDVEPGFTLGRTWGKLPEGMSQRDICQRPYGNNQRLEFQLEIQTLRREGCQYQGESSQNSGYRRAYSDSSILTRSRPIQCSSSFTPLRIQKSSGQ</sequence>
<name>A0A9Q3CE36_9BASI</name>
<dbReference type="AlphaFoldDB" id="A0A9Q3CE36"/>
<dbReference type="Proteomes" id="UP000765509">
    <property type="component" value="Unassembled WGS sequence"/>
</dbReference>
<reference evidence="1" key="1">
    <citation type="submission" date="2021-03" db="EMBL/GenBank/DDBJ databases">
        <title>Draft genome sequence of rust myrtle Austropuccinia psidii MF-1, a brazilian biotype.</title>
        <authorList>
            <person name="Quecine M.C."/>
            <person name="Pachon D.M.R."/>
            <person name="Bonatelli M.L."/>
            <person name="Correr F.H."/>
            <person name="Franceschini L.M."/>
            <person name="Leite T.F."/>
            <person name="Margarido G.R.A."/>
            <person name="Almeida C.A."/>
            <person name="Ferrarezi J.A."/>
            <person name="Labate C.A."/>
        </authorList>
    </citation>
    <scope>NUCLEOTIDE SEQUENCE</scope>
    <source>
        <strain evidence="1">MF-1</strain>
    </source>
</reference>
<evidence type="ECO:0000313" key="2">
    <source>
        <dbReference type="Proteomes" id="UP000765509"/>
    </source>
</evidence>
<dbReference type="EMBL" id="AVOT02006593">
    <property type="protein sequence ID" value="MBW0481972.1"/>
    <property type="molecule type" value="Genomic_DNA"/>
</dbReference>